<sequence length="1005" mass="111670">MFKLAINRPITVLMFFLALMIFGLISAFSMSVNLFPNVSIPLIKITSKINGDLNFVESKVTKEIENALSEIDGVKTITSAAYDNFSVSVVEFKLGKNLEVAANDVRDKIGTLSLPSKPEIEKISSDSGSAISLFLYSKDKIQLMREINDKIKPFLQRVEGVGKIEAKGFLEPQIRIELKPNELRKYNLNALDVANIIKSQNFKQALGELNNNQDNYIIKGYFEATNLEELSNLRIKTGVFLSDIANISSLYEDEKQSALYEGKEGVLLELGKITNYNTLEMIKNVKNALPILEKQIPKDISINMLYDKSLNIHKHLSQVIFDMVLGIFLTLVIVFLFLRNLSATLIACIAIPTSIISTFFIIDLLGYDLNRLTFIALTLSIGIFIDDAIVVIENIAKKLKTYPPLQAAFLGINEIGFSVLSISIVLLCVFIPISYMNSISGLFFNALGISVASGIVISFLVSVFLIPSIGARFLNPKENKFYEKTEAFFEKIEQKYENLLYKILQNKVKFILATLVFIGLSFALATRIGLDFLPMEDDSEIQVLLESKKDLSLEAMKEKSLNLLEKIKNDSNVKYAFLLVGYDDAKDATKAKIYVKLKNLDERNLRQTAIVSLYRQKFQDESLKIKILELPKIEGAGIDDPVQFLILGDDLNTLKEAASQAKEILGTNARIVDISDNANATKDEVALHINKEKAKLLDVNPQYIAGVLGYSFSQLSVGSMDRGNSKDDIILSFAPEFKKDIEALKRISIKNNQGINLELSSVVDFIYSKDLKTINRYNKNRSVKITAGVNDLSLGAVQKLLLDNMDKILNNNPSLSYAFSGFINLLGETVQGFAMAVALAFVLIYLVLAALYESFILPLIIMITMPLAFGGASIGLFITGHNFSLFVLIAIILLFGMVGKNAILLVDVANKKCHEGLDPDKALLIAGKSRLRAILMTTFAMIFAMLPLALSRGAGYEANSPMAIAIIFGLISSTLLTLLVVPALFKFCFKLDSKLRKIYEREKLN</sequence>
<feature type="transmembrane region" description="Helical" evidence="1">
    <location>
        <begin position="962"/>
        <end position="989"/>
    </location>
</feature>
<dbReference type="SUPFAM" id="SSF82866">
    <property type="entry name" value="Multidrug efflux transporter AcrB transmembrane domain"/>
    <property type="match status" value="2"/>
</dbReference>
<keyword evidence="1" id="KW-1133">Transmembrane helix</keyword>
<dbReference type="Pfam" id="PF00873">
    <property type="entry name" value="ACR_tran"/>
    <property type="match status" value="1"/>
</dbReference>
<dbReference type="SUPFAM" id="SSF82714">
    <property type="entry name" value="Multidrug efflux transporter AcrB TolC docking domain, DN and DC subdomains"/>
    <property type="match status" value="2"/>
</dbReference>
<dbReference type="SUPFAM" id="SSF82693">
    <property type="entry name" value="Multidrug efflux transporter AcrB pore domain, PN1, PN2, PC1 and PC2 subdomains"/>
    <property type="match status" value="3"/>
</dbReference>
<dbReference type="Gene3D" id="3.30.2090.10">
    <property type="entry name" value="Multidrug efflux transporter AcrB TolC docking domain, DN and DC subdomains"/>
    <property type="match status" value="2"/>
</dbReference>
<dbReference type="InterPro" id="IPR001036">
    <property type="entry name" value="Acrflvin-R"/>
</dbReference>
<dbReference type="Gene3D" id="3.30.70.1320">
    <property type="entry name" value="Multidrug efflux transporter AcrB pore domain like"/>
    <property type="match status" value="1"/>
</dbReference>
<dbReference type="Gene3D" id="3.30.70.1430">
    <property type="entry name" value="Multidrug efflux transporter AcrB pore domain"/>
    <property type="match status" value="2"/>
</dbReference>
<feature type="transmembrane region" description="Helical" evidence="1">
    <location>
        <begin position="510"/>
        <end position="530"/>
    </location>
</feature>
<protein>
    <submittedName>
        <fullName evidence="2">AcrB/AcrD/AcrF family protein</fullName>
    </submittedName>
</protein>
<dbReference type="Proteomes" id="UP000000646">
    <property type="component" value="Chromosome"/>
</dbReference>
<evidence type="ECO:0000313" key="2">
    <source>
        <dbReference type="EMBL" id="EAQ72191.1"/>
    </source>
</evidence>
<feature type="transmembrane region" description="Helical" evidence="1">
    <location>
        <begin position="319"/>
        <end position="338"/>
    </location>
</feature>
<organism evidence="2 3">
    <name type="scientific">Campylobacter jejuni subsp. jejuni serotype O:23/36 (strain 81-176)</name>
    <dbReference type="NCBI Taxonomy" id="354242"/>
    <lineage>
        <taxon>Bacteria</taxon>
        <taxon>Pseudomonadati</taxon>
        <taxon>Campylobacterota</taxon>
        <taxon>Epsilonproteobacteria</taxon>
        <taxon>Campylobacterales</taxon>
        <taxon>Campylobacteraceae</taxon>
        <taxon>Campylobacter</taxon>
    </lineage>
</organism>
<dbReference type="AlphaFoldDB" id="A0A0H3PH78"/>
<dbReference type="EMBL" id="CP000538">
    <property type="protein sequence ID" value="EAQ72191.1"/>
    <property type="molecule type" value="Genomic_DNA"/>
</dbReference>
<dbReference type="Gene3D" id="3.30.70.1440">
    <property type="entry name" value="Multidrug efflux transporter AcrB pore domain"/>
    <property type="match status" value="1"/>
</dbReference>
<feature type="transmembrane region" description="Helical" evidence="1">
    <location>
        <begin position="373"/>
        <end position="396"/>
    </location>
</feature>
<feature type="transmembrane region" description="Helical" evidence="1">
    <location>
        <begin position="832"/>
        <end position="852"/>
    </location>
</feature>
<feature type="transmembrane region" description="Helical" evidence="1">
    <location>
        <begin position="345"/>
        <end position="367"/>
    </location>
</feature>
<evidence type="ECO:0000313" key="3">
    <source>
        <dbReference type="Proteomes" id="UP000000646"/>
    </source>
</evidence>
<dbReference type="PANTHER" id="PTHR32063:SF0">
    <property type="entry name" value="SWARMING MOTILITY PROTEIN SWRC"/>
    <property type="match status" value="1"/>
</dbReference>
<dbReference type="PANTHER" id="PTHR32063">
    <property type="match status" value="1"/>
</dbReference>
<feature type="transmembrane region" description="Helical" evidence="1">
    <location>
        <begin position="859"/>
        <end position="879"/>
    </location>
</feature>
<dbReference type="GO" id="GO:0042910">
    <property type="term" value="F:xenobiotic transmembrane transporter activity"/>
    <property type="evidence" value="ECO:0007669"/>
    <property type="project" value="TreeGrafter"/>
</dbReference>
<dbReference type="PRINTS" id="PR00702">
    <property type="entry name" value="ACRIFLAVINRP"/>
</dbReference>
<feature type="transmembrane region" description="Helical" evidence="1">
    <location>
        <begin position="931"/>
        <end position="950"/>
    </location>
</feature>
<dbReference type="GO" id="GO:0005886">
    <property type="term" value="C:plasma membrane"/>
    <property type="evidence" value="ECO:0007669"/>
    <property type="project" value="TreeGrafter"/>
</dbReference>
<keyword evidence="1" id="KW-0472">Membrane</keyword>
<dbReference type="eggNOG" id="COG0841">
    <property type="taxonomic scope" value="Bacteria"/>
</dbReference>
<feature type="transmembrane region" description="Helical" evidence="1">
    <location>
        <begin position="12"/>
        <end position="35"/>
    </location>
</feature>
<reference evidence="3" key="1">
    <citation type="submission" date="2006-12" db="EMBL/GenBank/DDBJ databases">
        <authorList>
            <person name="Fouts D.E."/>
            <person name="Nelson K.E."/>
            <person name="Sebastian Y."/>
        </authorList>
    </citation>
    <scope>NUCLEOTIDE SEQUENCE [LARGE SCALE GENOMIC DNA]</scope>
    <source>
        <strain evidence="3">81-176</strain>
    </source>
</reference>
<accession>A0A0H3PH78</accession>
<evidence type="ECO:0000256" key="1">
    <source>
        <dbReference type="SAM" id="Phobius"/>
    </source>
</evidence>
<feature type="transmembrane region" description="Helical" evidence="1">
    <location>
        <begin position="417"/>
        <end position="436"/>
    </location>
</feature>
<feature type="transmembrane region" description="Helical" evidence="1">
    <location>
        <begin position="885"/>
        <end position="910"/>
    </location>
</feature>
<dbReference type="Gene3D" id="1.20.1640.10">
    <property type="entry name" value="Multidrug efflux transporter AcrB transmembrane domain"/>
    <property type="match status" value="2"/>
</dbReference>
<name>A0A0H3PH78_CAMJJ</name>
<dbReference type="HOGENOM" id="CLU_002755_1_2_7"/>
<proteinExistence type="predicted"/>
<dbReference type="InterPro" id="IPR027463">
    <property type="entry name" value="AcrB_DN_DC_subdom"/>
</dbReference>
<feature type="transmembrane region" description="Helical" evidence="1">
    <location>
        <begin position="442"/>
        <end position="466"/>
    </location>
</feature>
<keyword evidence="1" id="KW-0812">Transmembrane</keyword>
<gene>
    <name evidence="2" type="ordered locus">CJJ81176_1052</name>
</gene>
<dbReference type="RefSeq" id="WP_002869123.1">
    <property type="nucleotide sequence ID" value="NC_008787.1"/>
</dbReference>
<dbReference type="KEGG" id="cjj:CJJ81176_1052"/>